<evidence type="ECO:0000313" key="4">
    <source>
        <dbReference type="Proteomes" id="UP000698173"/>
    </source>
</evidence>
<dbReference type="PANTHER" id="PTHR43649">
    <property type="entry name" value="ARABINOSE-BINDING PROTEIN-RELATED"/>
    <property type="match status" value="1"/>
</dbReference>
<proteinExistence type="predicted"/>
<dbReference type="Gene3D" id="3.40.190.10">
    <property type="entry name" value="Periplasmic binding protein-like II"/>
    <property type="match status" value="1"/>
</dbReference>
<comment type="caution">
    <text evidence="3">The sequence shown here is derived from an EMBL/GenBank/DDBJ whole genome shotgun (WGS) entry which is preliminary data.</text>
</comment>
<dbReference type="InterPro" id="IPR022387">
    <property type="entry name" value="Bind_CPR0540"/>
</dbReference>
<dbReference type="NCBIfam" id="TIGR03850">
    <property type="entry name" value="bind_CPR_0540"/>
    <property type="match status" value="1"/>
</dbReference>
<dbReference type="InterPro" id="IPR050490">
    <property type="entry name" value="Bact_solute-bd_prot1"/>
</dbReference>
<reference evidence="3" key="1">
    <citation type="journal article" date="2021" name="PeerJ">
        <title>Extensive microbial diversity within the chicken gut microbiome revealed by metagenomics and culture.</title>
        <authorList>
            <person name="Gilroy R."/>
            <person name="Ravi A."/>
            <person name="Getino M."/>
            <person name="Pursley I."/>
            <person name="Horton D.L."/>
            <person name="Alikhan N.F."/>
            <person name="Baker D."/>
            <person name="Gharbi K."/>
            <person name="Hall N."/>
            <person name="Watson M."/>
            <person name="Adriaenssens E.M."/>
            <person name="Foster-Nyarko E."/>
            <person name="Jarju S."/>
            <person name="Secka A."/>
            <person name="Antonio M."/>
            <person name="Oren A."/>
            <person name="Chaudhuri R.R."/>
            <person name="La Ragione R."/>
            <person name="Hildebrand F."/>
            <person name="Pallen M.J."/>
        </authorList>
    </citation>
    <scope>NUCLEOTIDE SEQUENCE</scope>
    <source>
        <strain evidence="3">CHK171-7178</strain>
    </source>
</reference>
<protein>
    <submittedName>
        <fullName evidence="3">Carbohydrate ABC transporter substrate-binding protein</fullName>
    </submittedName>
</protein>
<accession>A0A921FXD5</accession>
<feature type="signal peptide" evidence="2">
    <location>
        <begin position="1"/>
        <end position="24"/>
    </location>
</feature>
<dbReference type="PANTHER" id="PTHR43649:SF12">
    <property type="entry name" value="DIACETYLCHITOBIOSE BINDING PROTEIN DASA"/>
    <property type="match status" value="1"/>
</dbReference>
<dbReference type="SUPFAM" id="SSF53850">
    <property type="entry name" value="Periplasmic binding protein-like II"/>
    <property type="match status" value="1"/>
</dbReference>
<dbReference type="Pfam" id="PF13416">
    <property type="entry name" value="SBP_bac_8"/>
    <property type="match status" value="1"/>
</dbReference>
<keyword evidence="2" id="KW-0732">Signal</keyword>
<evidence type="ECO:0000313" key="3">
    <source>
        <dbReference type="EMBL" id="HJF30562.1"/>
    </source>
</evidence>
<name>A0A921FXD5_SPOPS</name>
<feature type="chain" id="PRO_5037503417" evidence="2">
    <location>
        <begin position="25"/>
        <end position="459"/>
    </location>
</feature>
<dbReference type="EMBL" id="DYWT01000032">
    <property type="protein sequence ID" value="HJF30562.1"/>
    <property type="molecule type" value="Genomic_DNA"/>
</dbReference>
<sequence length="459" mass="50641">MKKKWLWGSTVALTLILAACGSTGGTGTDDSGVTSEPNEVSQSQEETTDGEKVTLHIAALESAYGAEMWQKIAEAYEAANENVTVELTTEKNLEQVIRPNMQAGEYPDIVLLATGREEALTETLIKEKGITDISDVLDMQVYGEDMTVSEKLLDGFTDTLATNPYGDGVTYLAPMFYSPTGLFYNQALFDEKGWEVPTTWDEMWALGKTAAEEDIALFTYPTSGYFDTFFGAMMYASGGPEFFERAMTYEDGVWESEEASQVFETVGKLADFVEPTTVANANPNDFTRNQQLLLDNKALFMPNGTWVVGEMEEAPRADGFEWGMTAVPAYDEGGEEYSFTFFEQLWIPSQAANVEAAKEFMTYVYSDEAAEIFMEAGAMQPIEGMVEKMDEDNQLFYSIYEEGALPAMGSFAATTPVPGVNMYDTLYASIDSVMSGDTTVEAWQSEVESASDQLRDAME</sequence>
<gene>
    <name evidence="3" type="ORF">K8V56_02130</name>
</gene>
<dbReference type="AlphaFoldDB" id="A0A921FXD5"/>
<organism evidence="3 4">
    <name type="scientific">Sporosarcina psychrophila</name>
    <name type="common">Bacillus psychrophilus</name>
    <dbReference type="NCBI Taxonomy" id="1476"/>
    <lineage>
        <taxon>Bacteria</taxon>
        <taxon>Bacillati</taxon>
        <taxon>Bacillota</taxon>
        <taxon>Bacilli</taxon>
        <taxon>Bacillales</taxon>
        <taxon>Caryophanaceae</taxon>
        <taxon>Sporosarcina</taxon>
    </lineage>
</organism>
<reference evidence="3" key="2">
    <citation type="submission" date="2021-09" db="EMBL/GenBank/DDBJ databases">
        <authorList>
            <person name="Gilroy R."/>
        </authorList>
    </citation>
    <scope>NUCLEOTIDE SEQUENCE</scope>
    <source>
        <strain evidence="3">CHK171-7178</strain>
    </source>
</reference>
<evidence type="ECO:0000256" key="2">
    <source>
        <dbReference type="SAM" id="SignalP"/>
    </source>
</evidence>
<feature type="region of interest" description="Disordered" evidence="1">
    <location>
        <begin position="24"/>
        <end position="51"/>
    </location>
</feature>
<evidence type="ECO:0000256" key="1">
    <source>
        <dbReference type="SAM" id="MobiDB-lite"/>
    </source>
</evidence>
<feature type="compositionally biased region" description="Polar residues" evidence="1">
    <location>
        <begin position="36"/>
        <end position="45"/>
    </location>
</feature>
<dbReference type="Proteomes" id="UP000698173">
    <property type="component" value="Unassembled WGS sequence"/>
</dbReference>
<dbReference type="InterPro" id="IPR006059">
    <property type="entry name" value="SBP"/>
</dbReference>
<dbReference type="PROSITE" id="PS51257">
    <property type="entry name" value="PROKAR_LIPOPROTEIN"/>
    <property type="match status" value="1"/>
</dbReference>